<evidence type="ECO:0000313" key="2">
    <source>
        <dbReference type="WBParaSite" id="PSAMB.scaffold2166size24912.g16704.t1"/>
    </source>
</evidence>
<sequence>MNSEFLQDSLILSNYFDCFPERFIFPRRHLGPVARRCRQWIEEKASNRSGRHLPRLRLDGGYRSFWNRWKPMMSLLGPPALEFNLIEQDEDEVLVEMTSSPPAETVSLNYVSVMHGKMGFFTWCEENPSVFGRL</sequence>
<proteinExistence type="predicted"/>
<dbReference type="WBParaSite" id="PSAMB.scaffold2166size24912.g16704.t1">
    <property type="protein sequence ID" value="PSAMB.scaffold2166size24912.g16704.t1"/>
    <property type="gene ID" value="PSAMB.scaffold2166size24912.g16704"/>
</dbReference>
<dbReference type="AlphaFoldDB" id="A0A914VMN0"/>
<dbReference type="Proteomes" id="UP000887566">
    <property type="component" value="Unplaced"/>
</dbReference>
<keyword evidence="1" id="KW-1185">Reference proteome</keyword>
<protein>
    <submittedName>
        <fullName evidence="2">Uncharacterized protein</fullName>
    </submittedName>
</protein>
<accession>A0A914VMN0</accession>
<evidence type="ECO:0000313" key="1">
    <source>
        <dbReference type="Proteomes" id="UP000887566"/>
    </source>
</evidence>
<organism evidence="1 2">
    <name type="scientific">Plectus sambesii</name>
    <dbReference type="NCBI Taxonomy" id="2011161"/>
    <lineage>
        <taxon>Eukaryota</taxon>
        <taxon>Metazoa</taxon>
        <taxon>Ecdysozoa</taxon>
        <taxon>Nematoda</taxon>
        <taxon>Chromadorea</taxon>
        <taxon>Plectida</taxon>
        <taxon>Plectina</taxon>
        <taxon>Plectoidea</taxon>
        <taxon>Plectidae</taxon>
        <taxon>Plectus</taxon>
    </lineage>
</organism>
<reference evidence="2" key="1">
    <citation type="submission" date="2022-11" db="UniProtKB">
        <authorList>
            <consortium name="WormBaseParasite"/>
        </authorList>
    </citation>
    <scope>IDENTIFICATION</scope>
</reference>
<name>A0A914VMN0_9BILA</name>